<dbReference type="SUPFAM" id="SSF82171">
    <property type="entry name" value="DPP6 N-terminal domain-like"/>
    <property type="match status" value="1"/>
</dbReference>
<comment type="caution">
    <text evidence="4">The sequence shown here is derived from an EMBL/GenBank/DDBJ whole genome shotgun (WGS) entry which is preliminary data.</text>
</comment>
<dbReference type="Pfam" id="PF00930">
    <property type="entry name" value="DPPIV_N"/>
    <property type="match status" value="1"/>
</dbReference>
<keyword evidence="5" id="KW-1185">Reference proteome</keyword>
<dbReference type="InterPro" id="IPR029058">
    <property type="entry name" value="AB_hydrolase_fold"/>
</dbReference>
<dbReference type="GO" id="GO:0008239">
    <property type="term" value="F:dipeptidyl-peptidase activity"/>
    <property type="evidence" value="ECO:0007669"/>
    <property type="project" value="TreeGrafter"/>
</dbReference>
<dbReference type="Pfam" id="PF00326">
    <property type="entry name" value="Peptidase_S9"/>
    <property type="match status" value="1"/>
</dbReference>
<evidence type="ECO:0000259" key="2">
    <source>
        <dbReference type="Pfam" id="PF00326"/>
    </source>
</evidence>
<evidence type="ECO:0000313" key="4">
    <source>
        <dbReference type="EMBL" id="GLL13138.1"/>
    </source>
</evidence>
<dbReference type="PANTHER" id="PTHR11731">
    <property type="entry name" value="PROTEASE FAMILY S9B,C DIPEPTIDYL-PEPTIDASE IV-RELATED"/>
    <property type="match status" value="1"/>
</dbReference>
<gene>
    <name evidence="4" type="ORF">GCM10017577_42810</name>
</gene>
<feature type="domain" description="Peptidase S9 prolyl oligopeptidase catalytic" evidence="2">
    <location>
        <begin position="536"/>
        <end position="739"/>
    </location>
</feature>
<accession>A0A9W6NXW0</accession>
<reference evidence="4" key="1">
    <citation type="journal article" date="2014" name="Int. J. Syst. Evol. Microbiol.">
        <title>Complete genome sequence of Corynebacterium casei LMG S-19264T (=DSM 44701T), isolated from a smear-ripened cheese.</title>
        <authorList>
            <consortium name="US DOE Joint Genome Institute (JGI-PGF)"/>
            <person name="Walter F."/>
            <person name="Albersmeier A."/>
            <person name="Kalinowski J."/>
            <person name="Ruckert C."/>
        </authorList>
    </citation>
    <scope>NUCLEOTIDE SEQUENCE</scope>
    <source>
        <strain evidence="4">VKM Ac-1069</strain>
    </source>
</reference>
<protein>
    <submittedName>
        <fullName evidence="4">Peptidase</fullName>
    </submittedName>
</protein>
<dbReference type="InterPro" id="IPR001375">
    <property type="entry name" value="Peptidase_S9_cat"/>
</dbReference>
<organism evidence="4 5">
    <name type="scientific">Pseudonocardia halophobica</name>
    <dbReference type="NCBI Taxonomy" id="29401"/>
    <lineage>
        <taxon>Bacteria</taxon>
        <taxon>Bacillati</taxon>
        <taxon>Actinomycetota</taxon>
        <taxon>Actinomycetes</taxon>
        <taxon>Pseudonocardiales</taxon>
        <taxon>Pseudonocardiaceae</taxon>
        <taxon>Pseudonocardia</taxon>
    </lineage>
</organism>
<dbReference type="GO" id="GO:0008236">
    <property type="term" value="F:serine-type peptidase activity"/>
    <property type="evidence" value="ECO:0007669"/>
    <property type="project" value="InterPro"/>
</dbReference>
<dbReference type="SUPFAM" id="SSF53474">
    <property type="entry name" value="alpha/beta-Hydrolases"/>
    <property type="match status" value="1"/>
</dbReference>
<name>A0A9W6NXW0_9PSEU</name>
<evidence type="ECO:0000256" key="1">
    <source>
        <dbReference type="SAM" id="MobiDB-lite"/>
    </source>
</evidence>
<proteinExistence type="predicted"/>
<evidence type="ECO:0000313" key="5">
    <source>
        <dbReference type="Proteomes" id="UP001143463"/>
    </source>
</evidence>
<feature type="region of interest" description="Disordered" evidence="1">
    <location>
        <begin position="1"/>
        <end position="27"/>
    </location>
</feature>
<feature type="domain" description="Dipeptidylpeptidase IV N-terminal" evidence="3">
    <location>
        <begin position="149"/>
        <end position="400"/>
    </location>
</feature>
<dbReference type="Gene3D" id="2.140.10.30">
    <property type="entry name" value="Dipeptidylpeptidase IV, N-terminal domain"/>
    <property type="match status" value="1"/>
</dbReference>
<dbReference type="Proteomes" id="UP001143463">
    <property type="component" value="Unassembled WGS sequence"/>
</dbReference>
<evidence type="ECO:0000259" key="3">
    <source>
        <dbReference type="Pfam" id="PF00930"/>
    </source>
</evidence>
<dbReference type="InterPro" id="IPR050278">
    <property type="entry name" value="Serine_Prot_S9B/DPPIV"/>
</dbReference>
<dbReference type="PANTHER" id="PTHR11731:SF193">
    <property type="entry name" value="DIPEPTIDYL PEPTIDASE 9"/>
    <property type="match status" value="1"/>
</dbReference>
<dbReference type="AlphaFoldDB" id="A0A9W6NXW0"/>
<dbReference type="Gene3D" id="3.40.50.1820">
    <property type="entry name" value="alpha/beta hydrolase"/>
    <property type="match status" value="1"/>
</dbReference>
<dbReference type="EMBL" id="BSFQ01000019">
    <property type="protein sequence ID" value="GLL13138.1"/>
    <property type="molecule type" value="Genomic_DNA"/>
</dbReference>
<dbReference type="InterPro" id="IPR002469">
    <property type="entry name" value="Peptidase_S9B_N"/>
</dbReference>
<dbReference type="GO" id="GO:0006508">
    <property type="term" value="P:proteolysis"/>
    <property type="evidence" value="ECO:0007669"/>
    <property type="project" value="InterPro"/>
</dbReference>
<reference evidence="4" key="2">
    <citation type="submission" date="2023-01" db="EMBL/GenBank/DDBJ databases">
        <authorList>
            <person name="Sun Q."/>
            <person name="Evtushenko L."/>
        </authorList>
    </citation>
    <scope>NUCLEOTIDE SEQUENCE</scope>
    <source>
        <strain evidence="4">VKM Ac-1069</strain>
    </source>
</reference>
<sequence length="745" mass="80088">MPSHPPTLPTGRLAGKAVRSGAARSGRLRTVSQPITDTRSTADSFPRLHARTRRFTLGAPRGVTVSPDGGRVVFLRSRGGTDPVTCLWSLEVETGEERLIADPRELDDTDVEDLPAEERARRERAREQAGGVVGYATDRAVTRAVFPLSGRLYLAEFAGGLTPRLIETHGAVIDPRLDPTGARIAFVSGGALHLHLIAARTTTTLLVPEGDDVTYGLADFVAAEEIDRMRGFWWSPDGDALVVARVDEAAVPVWHIADPANPDRTPAAVRYPAAGTTNPAVTLEIVGLDGSRTPIGWDVERDEYVVDVVWDDRGLFVVVQPRDQKALRMLAVDPATGTTTLVDEETDPVWVDATPGLRVHTASGALVKLAHRDGAHRVLVDGEPVTPPDLQVRSLLDVDGDTLLISGSTTPASVRLWTWDAVGGLVPVSPEEGVHSGRLSGGTYVRTSTDLASPAATTVRTADGAGVVEREIASFAAEPNVELRISLHRAGERRLQTALLLPSWWEPGVPLPVLMDPYGGPHGQRVYAARNPHLTSQWFAEQGFAVVVVDGRGMPGRGPEFERAVHLDLAQPVLDDQVDALRALAVENPDLDLTRVGIRGWSFGGFLAALAVLRRPDVFHAAVAGAPVTDWELYDTHYTERYLGHPAVEKAAYERSSLLADAATPASEDRPNRPLMIIHGLADDNVVAAHTLRLSSALLAAGRPHQVLPLSGVTHMTPQEVVAENLLLLQVQFLRDALGVPAPPV</sequence>